<feature type="region of interest" description="Disordered" evidence="1">
    <location>
        <begin position="1"/>
        <end position="33"/>
    </location>
</feature>
<accession>A0A839SPW7</accession>
<proteinExistence type="predicted"/>
<evidence type="ECO:0000256" key="1">
    <source>
        <dbReference type="SAM" id="MobiDB-lite"/>
    </source>
</evidence>
<evidence type="ECO:0000313" key="2">
    <source>
        <dbReference type="EMBL" id="MBB3064492.1"/>
    </source>
</evidence>
<dbReference type="EMBL" id="JACHXA010000002">
    <property type="protein sequence ID" value="MBB3064492.1"/>
    <property type="molecule type" value="Genomic_DNA"/>
</dbReference>
<evidence type="ECO:0000313" key="3">
    <source>
        <dbReference type="Proteomes" id="UP000581135"/>
    </source>
</evidence>
<keyword evidence="3" id="KW-1185">Reference proteome</keyword>
<protein>
    <recommendedName>
        <fullName evidence="4">DUF3489 domain-containing protein</fullName>
    </recommendedName>
</protein>
<feature type="region of interest" description="Disordered" evidence="1">
    <location>
        <begin position="78"/>
        <end position="102"/>
    </location>
</feature>
<comment type="caution">
    <text evidence="2">The sequence shown here is derived from an EMBL/GenBank/DDBJ whole genome shotgun (WGS) entry which is preliminary data.</text>
</comment>
<dbReference type="InterPro" id="IPR036390">
    <property type="entry name" value="WH_DNA-bd_sf"/>
</dbReference>
<dbReference type="SUPFAM" id="SSF46785">
    <property type="entry name" value="Winged helix' DNA-binding domain"/>
    <property type="match status" value="1"/>
</dbReference>
<sequence>MIKAKPKSPATATASKRRDQATSKANPKAPRQTKTALLLDMLGHPEGASFDALREATDWQRHTLRAALSRLRKAGHAVEHITEESGPSTYRIAGAGAGEGEQ</sequence>
<organism evidence="2 3">
    <name type="scientific">Limibacillus halophilus</name>
    <dbReference type="NCBI Taxonomy" id="1579333"/>
    <lineage>
        <taxon>Bacteria</taxon>
        <taxon>Pseudomonadati</taxon>
        <taxon>Pseudomonadota</taxon>
        <taxon>Alphaproteobacteria</taxon>
        <taxon>Rhodospirillales</taxon>
        <taxon>Rhodovibrionaceae</taxon>
        <taxon>Limibacillus</taxon>
    </lineage>
</organism>
<gene>
    <name evidence="2" type="ORF">FHR98_000764</name>
</gene>
<name>A0A839SPW7_9PROT</name>
<evidence type="ECO:0008006" key="4">
    <source>
        <dbReference type="Google" id="ProtNLM"/>
    </source>
</evidence>
<dbReference type="InterPro" id="IPR021880">
    <property type="entry name" value="DUF3489"/>
</dbReference>
<dbReference type="AlphaFoldDB" id="A0A839SPW7"/>
<dbReference type="Pfam" id="PF11994">
    <property type="entry name" value="DUF3489"/>
    <property type="match status" value="1"/>
</dbReference>
<dbReference type="Proteomes" id="UP000581135">
    <property type="component" value="Unassembled WGS sequence"/>
</dbReference>
<dbReference type="RefSeq" id="WP_183415316.1">
    <property type="nucleotide sequence ID" value="NZ_JACHXA010000002.1"/>
</dbReference>
<reference evidence="2 3" key="1">
    <citation type="submission" date="2020-08" db="EMBL/GenBank/DDBJ databases">
        <title>Genomic Encyclopedia of Type Strains, Phase III (KMG-III): the genomes of soil and plant-associated and newly described type strains.</title>
        <authorList>
            <person name="Whitman W."/>
        </authorList>
    </citation>
    <scope>NUCLEOTIDE SEQUENCE [LARGE SCALE GENOMIC DNA]</scope>
    <source>
        <strain evidence="2 3">CECT 8803</strain>
    </source>
</reference>